<name>A0A4R5NR28_9LACO</name>
<dbReference type="STRING" id="1122149.FD44_GL000232"/>
<dbReference type="RefSeq" id="WP_155801562.1">
    <property type="nucleotide sequence ID" value="NZ_CP042371.1"/>
</dbReference>
<organism evidence="1 2">
    <name type="scientific">Secundilactobacillus malefermentans</name>
    <dbReference type="NCBI Taxonomy" id="176292"/>
    <lineage>
        <taxon>Bacteria</taxon>
        <taxon>Bacillati</taxon>
        <taxon>Bacillota</taxon>
        <taxon>Bacilli</taxon>
        <taxon>Lactobacillales</taxon>
        <taxon>Lactobacillaceae</taxon>
        <taxon>Secundilactobacillus</taxon>
    </lineage>
</organism>
<dbReference type="EMBL" id="PUFO01000023">
    <property type="protein sequence ID" value="TDG79433.1"/>
    <property type="molecule type" value="Genomic_DNA"/>
</dbReference>
<accession>A0A4R5NR28</accession>
<keyword evidence="2" id="KW-1185">Reference proteome</keyword>
<sequence>MELTTKQLSGEHDDFYDLARGYTEMSELNREITQEFAACEEEAEWHLDKIWN</sequence>
<reference evidence="1 2" key="1">
    <citation type="journal article" date="2019" name="Appl. Microbiol. Biotechnol.">
        <title>Uncovering carbohydrate metabolism through a genotype-phenotype association study of 56 lactic acid bacteria genomes.</title>
        <authorList>
            <person name="Buron-Moles G."/>
            <person name="Chailyan A."/>
            <person name="Dolejs I."/>
            <person name="Forster J."/>
            <person name="Miks M.H."/>
        </authorList>
    </citation>
    <scope>NUCLEOTIDE SEQUENCE [LARGE SCALE GENOMIC DNA]</scope>
    <source>
        <strain evidence="1 2">ATCC 49373</strain>
    </source>
</reference>
<dbReference type="Proteomes" id="UP000294854">
    <property type="component" value="Unassembled WGS sequence"/>
</dbReference>
<protein>
    <submittedName>
        <fullName evidence="1">Uncharacterized protein</fullName>
    </submittedName>
</protein>
<dbReference type="InterPro" id="IPR013321">
    <property type="entry name" value="Arc_rbn_hlx_hlx"/>
</dbReference>
<proteinExistence type="predicted"/>
<gene>
    <name evidence="1" type="ORF">C5L31_000700</name>
</gene>
<dbReference type="Gene3D" id="1.10.1220.10">
    <property type="entry name" value="Met repressor-like"/>
    <property type="match status" value="1"/>
</dbReference>
<evidence type="ECO:0000313" key="1">
    <source>
        <dbReference type="EMBL" id="TDG79433.1"/>
    </source>
</evidence>
<evidence type="ECO:0000313" key="2">
    <source>
        <dbReference type="Proteomes" id="UP000294854"/>
    </source>
</evidence>
<dbReference type="GO" id="GO:0006355">
    <property type="term" value="P:regulation of DNA-templated transcription"/>
    <property type="evidence" value="ECO:0007669"/>
    <property type="project" value="InterPro"/>
</dbReference>
<comment type="caution">
    <text evidence="1">The sequence shown here is derived from an EMBL/GenBank/DDBJ whole genome shotgun (WGS) entry which is preliminary data.</text>
</comment>
<dbReference type="AlphaFoldDB" id="A0A4R5NR28"/>